<dbReference type="EMBL" id="JANTYZ010000001">
    <property type="protein sequence ID" value="MCS3864112.1"/>
    <property type="molecule type" value="Genomic_DNA"/>
</dbReference>
<name>A0A9X2Q613_9BACT</name>
<dbReference type="OMA" id="HETMIAV"/>
<evidence type="ECO:0000313" key="9">
    <source>
        <dbReference type="EMBL" id="MCS3864112.1"/>
    </source>
</evidence>
<dbReference type="EMBL" id="JANUBL010000001">
    <property type="protein sequence ID" value="MCS4120340.1"/>
    <property type="molecule type" value="Genomic_DNA"/>
</dbReference>
<dbReference type="RefSeq" id="WP_011405330.1">
    <property type="nucleotide sequence ID" value="NZ_CALTRY010000028.1"/>
</dbReference>
<dbReference type="EMBL" id="JANUBB010000001">
    <property type="protein sequence ID" value="MCS3950256.1"/>
    <property type="molecule type" value="Genomic_DNA"/>
</dbReference>
<dbReference type="EMBL" id="JANUAU010000003">
    <property type="protein sequence ID" value="MCS3677330.1"/>
    <property type="molecule type" value="Genomic_DNA"/>
</dbReference>
<evidence type="ECO:0000256" key="2">
    <source>
        <dbReference type="ARBA" id="ARBA00009272"/>
    </source>
</evidence>
<comment type="caution">
    <text evidence="8">The sequence shown here is derived from an EMBL/GenBank/DDBJ whole genome shotgun (WGS) entry which is preliminary data.</text>
</comment>
<evidence type="ECO:0000313" key="14">
    <source>
        <dbReference type="Proteomes" id="UP001155057"/>
    </source>
</evidence>
<keyword evidence="8" id="KW-0282">Flagellum</keyword>
<dbReference type="Proteomes" id="UP001155034">
    <property type="component" value="Unassembled WGS sequence"/>
</dbReference>
<evidence type="ECO:0000313" key="7">
    <source>
        <dbReference type="EMBL" id="MCS3677330.1"/>
    </source>
</evidence>
<dbReference type="Proteomes" id="UP001155144">
    <property type="component" value="Unassembled WGS sequence"/>
</dbReference>
<dbReference type="GO" id="GO:0003774">
    <property type="term" value="F:cytoskeletal motor activity"/>
    <property type="evidence" value="ECO:0007669"/>
    <property type="project" value="InterPro"/>
</dbReference>
<comment type="similarity">
    <text evidence="2 4">Belongs to the FliE family.</text>
</comment>
<keyword evidence="8" id="KW-0969">Cilium</keyword>
<evidence type="ECO:0000313" key="11">
    <source>
        <dbReference type="EMBL" id="MCS4036128.1"/>
    </source>
</evidence>
<dbReference type="Proteomes" id="UP001155057">
    <property type="component" value="Unassembled WGS sequence"/>
</dbReference>
<keyword evidence="3 4" id="KW-0975">Bacterial flagellum</keyword>
<protein>
    <recommendedName>
        <fullName evidence="4 5">Flagellar hook-basal body complex protein FliE</fullName>
    </recommendedName>
</protein>
<dbReference type="GO" id="GO:0005198">
    <property type="term" value="F:structural molecule activity"/>
    <property type="evidence" value="ECO:0007669"/>
    <property type="project" value="UniProtKB-UniRule"/>
</dbReference>
<feature type="compositionally biased region" description="Acidic residues" evidence="6">
    <location>
        <begin position="20"/>
        <end position="32"/>
    </location>
</feature>
<evidence type="ECO:0000256" key="1">
    <source>
        <dbReference type="ARBA" id="ARBA00004117"/>
    </source>
</evidence>
<sequence length="106" mass="11691">MKAAQLQNFRQAAIQQTDEGGGDDLPNLDEATDGPSFSDTLENAVEGVDEAQDTANEKVSAFVAGEEKDLHEVMISMNQARLQFELMNEVRSKGLQAYQKLMQTQI</sequence>
<dbReference type="GO" id="GO:0009425">
    <property type="term" value="C:bacterial-type flagellum basal body"/>
    <property type="evidence" value="ECO:0007669"/>
    <property type="project" value="UniProtKB-SubCell"/>
</dbReference>
<evidence type="ECO:0000256" key="6">
    <source>
        <dbReference type="SAM" id="MobiDB-lite"/>
    </source>
</evidence>
<evidence type="ECO:0000313" key="10">
    <source>
        <dbReference type="EMBL" id="MCS3950256.1"/>
    </source>
</evidence>
<dbReference type="Proteomes" id="UP001155110">
    <property type="component" value="Unassembled WGS sequence"/>
</dbReference>
<organism evidence="8 14">
    <name type="scientific">Salinibacter ruber</name>
    <dbReference type="NCBI Taxonomy" id="146919"/>
    <lineage>
        <taxon>Bacteria</taxon>
        <taxon>Pseudomonadati</taxon>
        <taxon>Rhodothermota</taxon>
        <taxon>Rhodothermia</taxon>
        <taxon>Rhodothermales</taxon>
        <taxon>Salinibacteraceae</taxon>
        <taxon>Salinibacter</taxon>
    </lineage>
</organism>
<evidence type="ECO:0000256" key="3">
    <source>
        <dbReference type="ARBA" id="ARBA00023143"/>
    </source>
</evidence>
<evidence type="ECO:0000313" key="12">
    <source>
        <dbReference type="EMBL" id="MCS4120340.1"/>
    </source>
</evidence>
<evidence type="ECO:0000313" key="13">
    <source>
        <dbReference type="EMBL" id="MCS4158314.1"/>
    </source>
</evidence>
<dbReference type="PRINTS" id="PR01006">
    <property type="entry name" value="FLGHOOKFLIE"/>
</dbReference>
<proteinExistence type="inferred from homology"/>
<dbReference type="InterPro" id="IPR001624">
    <property type="entry name" value="FliE"/>
</dbReference>
<reference evidence="8" key="1">
    <citation type="submission" date="2022-08" db="EMBL/GenBank/DDBJ databases">
        <title>Genomic Encyclopedia of Type Strains, Phase V (KMG-V): Genome sequencing to study the core and pangenomes of soil and plant-associated prokaryotes.</title>
        <authorList>
            <person name="Whitman W."/>
        </authorList>
    </citation>
    <scope>NUCLEOTIDE SEQUENCE</scope>
    <source>
        <strain evidence="7">0</strain>
        <strain evidence="9">SP2016B</strain>
        <strain evidence="10">SP2017</strain>
        <strain evidence="13">SP3002</strain>
        <strain evidence="11">SP3012</strain>
        <strain evidence="12">SP3026</strain>
        <strain evidence="8">SP3049</strain>
    </source>
</reference>
<feature type="compositionally biased region" description="Polar residues" evidence="6">
    <location>
        <begin position="1"/>
        <end position="18"/>
    </location>
</feature>
<dbReference type="NCBIfam" id="TIGR00205">
    <property type="entry name" value="fliE"/>
    <property type="match status" value="1"/>
</dbReference>
<accession>A0A9X2Q613</accession>
<dbReference type="PANTHER" id="PTHR34653">
    <property type="match status" value="1"/>
</dbReference>
<dbReference type="PANTHER" id="PTHR34653:SF1">
    <property type="entry name" value="FLAGELLAR HOOK-BASAL BODY COMPLEX PROTEIN FLIE"/>
    <property type="match status" value="1"/>
</dbReference>
<dbReference type="EMBL" id="JANUBF010000006">
    <property type="protein sequence ID" value="MCS4036128.1"/>
    <property type="molecule type" value="Genomic_DNA"/>
</dbReference>
<dbReference type="EMBL" id="JANUAE010000008">
    <property type="protein sequence ID" value="MCS3710799.1"/>
    <property type="molecule type" value="Genomic_DNA"/>
</dbReference>
<dbReference type="AlphaFoldDB" id="A0A9X2Q613"/>
<evidence type="ECO:0000256" key="4">
    <source>
        <dbReference type="HAMAP-Rule" id="MF_00724"/>
    </source>
</evidence>
<keyword evidence="8" id="KW-0966">Cell projection</keyword>
<dbReference type="Pfam" id="PF02049">
    <property type="entry name" value="FliE"/>
    <property type="match status" value="1"/>
</dbReference>
<dbReference type="EMBL" id="JANTZM010000011">
    <property type="protein sequence ID" value="MCS4158314.1"/>
    <property type="molecule type" value="Genomic_DNA"/>
</dbReference>
<dbReference type="Proteomes" id="UP001155040">
    <property type="component" value="Unassembled WGS sequence"/>
</dbReference>
<dbReference type="HAMAP" id="MF_00724">
    <property type="entry name" value="FliE"/>
    <property type="match status" value="1"/>
</dbReference>
<gene>
    <name evidence="4" type="primary">fliE</name>
    <name evidence="12" type="ORF">GGP45_000658</name>
    <name evidence="8" type="ORF">GGP61_002419</name>
    <name evidence="7" type="ORF">GGP71_001246</name>
    <name evidence="9" type="ORF">GGP82_000643</name>
    <name evidence="10" type="ORF">GGP83_000182</name>
    <name evidence="13" type="ORF">GGP99_002286</name>
    <name evidence="11" type="ORF">GGQ01_001183</name>
</gene>
<evidence type="ECO:0000313" key="8">
    <source>
        <dbReference type="EMBL" id="MCS3710799.1"/>
    </source>
</evidence>
<dbReference type="GO" id="GO:0071973">
    <property type="term" value="P:bacterial-type flagellum-dependent cell motility"/>
    <property type="evidence" value="ECO:0007669"/>
    <property type="project" value="InterPro"/>
</dbReference>
<comment type="subcellular location">
    <subcellularLocation>
        <location evidence="1 4">Bacterial flagellum basal body</location>
    </subcellularLocation>
</comment>
<evidence type="ECO:0000256" key="5">
    <source>
        <dbReference type="NCBIfam" id="TIGR00205"/>
    </source>
</evidence>
<dbReference type="Proteomes" id="UP001155010">
    <property type="component" value="Unassembled WGS sequence"/>
</dbReference>
<dbReference type="Proteomes" id="UP001155027">
    <property type="component" value="Unassembled WGS sequence"/>
</dbReference>
<feature type="region of interest" description="Disordered" evidence="6">
    <location>
        <begin position="1"/>
        <end position="41"/>
    </location>
</feature>